<accession>A0ABW0STR5</accession>
<comment type="similarity">
    <text evidence="4">In the C-terminal section; belongs to the glycosyl hydrolase 73 family.</text>
</comment>
<evidence type="ECO:0000256" key="3">
    <source>
        <dbReference type="ARBA" id="ARBA00006880"/>
    </source>
</evidence>
<comment type="caution">
    <text evidence="13">The sequence shown here is derived from an EMBL/GenBank/DDBJ whole genome shotgun (WGS) entry which is preliminary data.</text>
</comment>
<evidence type="ECO:0000256" key="10">
    <source>
        <dbReference type="ARBA" id="ARBA00023316"/>
    </source>
</evidence>
<dbReference type="PANTHER" id="PTHR33308:SF9">
    <property type="entry name" value="PEPTIDOGLYCAN HYDROLASE FLGJ"/>
    <property type="match status" value="1"/>
</dbReference>
<dbReference type="InterPro" id="IPR019301">
    <property type="entry name" value="Flagellar_prot_FlgJ_N"/>
</dbReference>
<evidence type="ECO:0000256" key="1">
    <source>
        <dbReference type="ARBA" id="ARBA00002954"/>
    </source>
</evidence>
<comment type="subcellular location">
    <subcellularLocation>
        <location evidence="2">Periplasm</location>
    </subcellularLocation>
</comment>
<dbReference type="NCBIfam" id="TIGR02541">
    <property type="entry name" value="flagell_FlgJ"/>
    <property type="match status" value="1"/>
</dbReference>
<gene>
    <name evidence="13" type="primary">flgJ</name>
    <name evidence="13" type="ORF">ACFPPB_03900</name>
</gene>
<dbReference type="RefSeq" id="WP_377324611.1">
    <property type="nucleotide sequence ID" value="NZ_JBHSNG010000003.1"/>
</dbReference>
<keyword evidence="8 13" id="KW-0378">Hydrolase</keyword>
<dbReference type="InterPro" id="IPR051056">
    <property type="entry name" value="Glycosyl_Hydrolase_73"/>
</dbReference>
<evidence type="ECO:0000256" key="6">
    <source>
        <dbReference type="ARBA" id="ARBA00022764"/>
    </source>
</evidence>
<dbReference type="Pfam" id="PF10135">
    <property type="entry name" value="Rod-binding"/>
    <property type="match status" value="1"/>
</dbReference>
<comment type="function">
    <text evidence="1">Flagellum-specific muramidase which hydrolyzes the peptidoglycan layer to assemble the rod structure in the periplasmic space.</text>
</comment>
<keyword evidence="6" id="KW-0574">Periplasm</keyword>
<dbReference type="InterPro" id="IPR013377">
    <property type="entry name" value="FlgJ"/>
</dbReference>
<evidence type="ECO:0000256" key="2">
    <source>
        <dbReference type="ARBA" id="ARBA00004418"/>
    </source>
</evidence>
<dbReference type="PRINTS" id="PR01002">
    <property type="entry name" value="FLGFLGJ"/>
</dbReference>
<feature type="domain" description="Mannosyl-glycoprotein endo-beta-N-acetylglucosamidase-like" evidence="12">
    <location>
        <begin position="154"/>
        <end position="315"/>
    </location>
</feature>
<sequence>MAAGDSTMQSVNTWTDLSGFNALRQSAQADSKAALPVVAKQFESIFTQMMLKSMRDANYGDPLFDSQAGDAWQGLFDQQLSVNLSSQGHGLGIADLLIRQLGGKDAQSGTPTPSAAAASSGQAAAATLADEWRKRLSSVAGVARSAGQAVSKWVPDDAQEFVRELAPHALQAAKLLGVSLRAVLSQAALETQWGKRMPVRGDGSSSNNLFGMKAGGSWGGDRVSVPTLEFEDGVGVRRKAQFRAYGSPAESFADYAHLIGDNPRYAEALGKGDDVLGFARGLVSGGYATDPAYASKIAAIANSPAMRQALAALKNVGATPTTSE</sequence>
<evidence type="ECO:0000259" key="12">
    <source>
        <dbReference type="SMART" id="SM00047"/>
    </source>
</evidence>
<dbReference type="EMBL" id="JBHSNG010000003">
    <property type="protein sequence ID" value="MFC5580255.1"/>
    <property type="molecule type" value="Genomic_DNA"/>
</dbReference>
<evidence type="ECO:0000313" key="14">
    <source>
        <dbReference type="Proteomes" id="UP001596111"/>
    </source>
</evidence>
<evidence type="ECO:0000256" key="8">
    <source>
        <dbReference type="ARBA" id="ARBA00022801"/>
    </source>
</evidence>
<evidence type="ECO:0000256" key="5">
    <source>
        <dbReference type="ARBA" id="ARBA00013433"/>
    </source>
</evidence>
<dbReference type="Pfam" id="PF01832">
    <property type="entry name" value="Glucosaminidase"/>
    <property type="match status" value="1"/>
</dbReference>
<dbReference type="Proteomes" id="UP001596111">
    <property type="component" value="Unassembled WGS sequence"/>
</dbReference>
<keyword evidence="9" id="KW-0326">Glycosidase</keyword>
<dbReference type="Gene3D" id="1.10.530.10">
    <property type="match status" value="1"/>
</dbReference>
<evidence type="ECO:0000256" key="7">
    <source>
        <dbReference type="ARBA" id="ARBA00022795"/>
    </source>
</evidence>
<keyword evidence="14" id="KW-1185">Reference proteome</keyword>
<keyword evidence="13" id="KW-0969">Cilium</keyword>
<name>A0ABW0STR5_9GAMM</name>
<evidence type="ECO:0000256" key="4">
    <source>
        <dbReference type="ARBA" id="ARBA00007974"/>
    </source>
</evidence>
<protein>
    <recommendedName>
        <fullName evidence="5">Peptidoglycan hydrolase FlgJ</fullName>
    </recommendedName>
    <alternativeName>
        <fullName evidence="11">Muramidase FlgJ</fullName>
    </alternativeName>
</protein>
<organism evidence="13 14">
    <name type="scientific">Rhodanobacter terrae</name>
    <dbReference type="NCBI Taxonomy" id="418647"/>
    <lineage>
        <taxon>Bacteria</taxon>
        <taxon>Pseudomonadati</taxon>
        <taxon>Pseudomonadota</taxon>
        <taxon>Gammaproteobacteria</taxon>
        <taxon>Lysobacterales</taxon>
        <taxon>Rhodanobacteraceae</taxon>
        <taxon>Rhodanobacter</taxon>
    </lineage>
</organism>
<dbReference type="GO" id="GO:0016787">
    <property type="term" value="F:hydrolase activity"/>
    <property type="evidence" value="ECO:0007669"/>
    <property type="project" value="UniProtKB-KW"/>
</dbReference>
<dbReference type="InterPro" id="IPR002901">
    <property type="entry name" value="MGlyc_endo_b_GlcNAc-like_dom"/>
</dbReference>
<keyword evidence="10" id="KW-0961">Cell wall biogenesis/degradation</keyword>
<evidence type="ECO:0000313" key="13">
    <source>
        <dbReference type="EMBL" id="MFC5580255.1"/>
    </source>
</evidence>
<reference evidence="14" key="1">
    <citation type="journal article" date="2019" name="Int. J. Syst. Evol. Microbiol.">
        <title>The Global Catalogue of Microorganisms (GCM) 10K type strain sequencing project: providing services to taxonomists for standard genome sequencing and annotation.</title>
        <authorList>
            <consortium name="The Broad Institute Genomics Platform"/>
            <consortium name="The Broad Institute Genome Sequencing Center for Infectious Disease"/>
            <person name="Wu L."/>
            <person name="Ma J."/>
        </authorList>
    </citation>
    <scope>NUCLEOTIDE SEQUENCE [LARGE SCALE GENOMIC DNA]</scope>
    <source>
        <strain evidence="14">CGMCC 1.13587</strain>
    </source>
</reference>
<evidence type="ECO:0000256" key="9">
    <source>
        <dbReference type="ARBA" id="ARBA00023295"/>
    </source>
</evidence>
<dbReference type="Gene3D" id="2.10.70.40">
    <property type="entry name" value="peptidoglycan hydrolase"/>
    <property type="match status" value="1"/>
</dbReference>
<evidence type="ECO:0000256" key="11">
    <source>
        <dbReference type="ARBA" id="ARBA00030835"/>
    </source>
</evidence>
<dbReference type="SMART" id="SM00047">
    <property type="entry name" value="LYZ2"/>
    <property type="match status" value="1"/>
</dbReference>
<proteinExistence type="inferred from homology"/>
<comment type="similarity">
    <text evidence="3">In the N-terminal section; belongs to the FlgJ family.</text>
</comment>
<keyword evidence="7" id="KW-1005">Bacterial flagellum biogenesis</keyword>
<keyword evidence="13" id="KW-0966">Cell projection</keyword>
<keyword evidence="13" id="KW-0282">Flagellum</keyword>
<dbReference type="PANTHER" id="PTHR33308">
    <property type="entry name" value="PEPTIDOGLYCAN HYDROLASE FLGJ"/>
    <property type="match status" value="1"/>
</dbReference>